<dbReference type="CDD" id="cd17262">
    <property type="entry name" value="RMtype1_S_Aco12261I-TRD2-CR2"/>
    <property type="match status" value="1"/>
</dbReference>
<dbReference type="PANTHER" id="PTHR30408:SF13">
    <property type="entry name" value="TYPE I RESTRICTION ENZYME HINDI SPECIFICITY SUBUNIT"/>
    <property type="match status" value="1"/>
</dbReference>
<feature type="domain" description="Type I restriction modification DNA specificity" evidence="5">
    <location>
        <begin position="12"/>
        <end position="165"/>
    </location>
</feature>
<dbReference type="Pfam" id="PF01420">
    <property type="entry name" value="Methylase_S"/>
    <property type="match status" value="2"/>
</dbReference>
<evidence type="ECO:0000313" key="6">
    <source>
        <dbReference type="EMBL" id="TQE97051.1"/>
    </source>
</evidence>
<comment type="similarity">
    <text evidence="1">Belongs to the type-I restriction system S methylase family.</text>
</comment>
<dbReference type="OrthoDB" id="161510at2"/>
<dbReference type="CDD" id="cd17243">
    <property type="entry name" value="RMtype1_S_AchA6I-TRD2-CR2_like"/>
    <property type="match status" value="1"/>
</dbReference>
<evidence type="ECO:0000256" key="3">
    <source>
        <dbReference type="ARBA" id="ARBA00023125"/>
    </source>
</evidence>
<gene>
    <name evidence="6" type="ORF">FKZ61_05300</name>
</gene>
<dbReference type="GO" id="GO:0003677">
    <property type="term" value="F:DNA binding"/>
    <property type="evidence" value="ECO:0007669"/>
    <property type="project" value="UniProtKB-KW"/>
</dbReference>
<evidence type="ECO:0000256" key="2">
    <source>
        <dbReference type="ARBA" id="ARBA00022747"/>
    </source>
</evidence>
<protein>
    <recommendedName>
        <fullName evidence="5">Type I restriction modification DNA specificity domain-containing protein</fullName>
    </recommendedName>
</protein>
<name>A0A540VJY1_9CHLR</name>
<evidence type="ECO:0000259" key="5">
    <source>
        <dbReference type="Pfam" id="PF01420"/>
    </source>
</evidence>
<dbReference type="Proteomes" id="UP000317371">
    <property type="component" value="Unassembled WGS sequence"/>
</dbReference>
<evidence type="ECO:0000256" key="4">
    <source>
        <dbReference type="SAM" id="MobiDB-lite"/>
    </source>
</evidence>
<feature type="region of interest" description="Disordered" evidence="4">
    <location>
        <begin position="191"/>
        <end position="229"/>
    </location>
</feature>
<feature type="domain" description="Type I restriction modification DNA specificity" evidence="5">
    <location>
        <begin position="265"/>
        <end position="412"/>
    </location>
</feature>
<dbReference type="InterPro" id="IPR000055">
    <property type="entry name" value="Restrct_endonuc_typeI_TRD"/>
</dbReference>
<accession>A0A540VJY1</accession>
<evidence type="ECO:0000313" key="7">
    <source>
        <dbReference type="Proteomes" id="UP000317371"/>
    </source>
</evidence>
<keyword evidence="2" id="KW-0680">Restriction system</keyword>
<dbReference type="EMBL" id="VIGC01000005">
    <property type="protein sequence ID" value="TQE97051.1"/>
    <property type="molecule type" value="Genomic_DNA"/>
</dbReference>
<feature type="compositionally biased region" description="Basic and acidic residues" evidence="4">
    <location>
        <begin position="191"/>
        <end position="208"/>
    </location>
</feature>
<dbReference type="AlphaFoldDB" id="A0A540VJY1"/>
<keyword evidence="3" id="KW-0238">DNA-binding</keyword>
<keyword evidence="7" id="KW-1185">Reference proteome</keyword>
<dbReference type="InParanoid" id="A0A540VJY1"/>
<sequence length="471" mass="52502">MGSEVYPKKPLGLLADIYDSMRIPVKKADRRPGPYPYYGASGIVDYVDSYIFDGEYLLLAEDGENLRSRNLPIAFMASGKFWVNNHAHVLKGNSHNDTRFLCYALQVANVGSYLSGSTRPKLTQGDMRKILLPCPPLPEQRAIAHILGTLDDKIELNRRMNATLEAMARALFKSWFVDFDPVWENVRRKEENARAQGREDAKGEEELRALASSRLGVEKENTRAQGRKGATEDLAAAHPGAPSLPEEILALFPDAFEESALGLIPQGWRVTPILEYAERLSGGTPKTSVPEYWNGDIKWVSAKDVRNAHGSFVLDTEKKVTALGIERSSAKILPANTTVVTARGTVGSYCLLAEPMSINQTNYGLKSKLGYGDYFVFFTLANLVGWLQQNSYGTIFDTITTRTFEQSKTVFPDTTLIRRFDEEVAPFMERMKANLYESRTLAGLRDTLLPRLISGELRVEDAEQFLAEAGV</sequence>
<evidence type="ECO:0000256" key="1">
    <source>
        <dbReference type="ARBA" id="ARBA00010923"/>
    </source>
</evidence>
<reference evidence="6 7" key="1">
    <citation type="submission" date="2019-06" db="EMBL/GenBank/DDBJ databases">
        <title>Genome sequence of Litorilinea aerophila BAA-2444.</title>
        <authorList>
            <person name="Maclea K.S."/>
            <person name="Maurais E.G."/>
            <person name="Iannazzi L.C."/>
        </authorList>
    </citation>
    <scope>NUCLEOTIDE SEQUENCE [LARGE SCALE GENOMIC DNA]</scope>
    <source>
        <strain evidence="6 7">ATCC BAA-2444</strain>
    </source>
</reference>
<dbReference type="PANTHER" id="PTHR30408">
    <property type="entry name" value="TYPE-1 RESTRICTION ENZYME ECOKI SPECIFICITY PROTEIN"/>
    <property type="match status" value="1"/>
</dbReference>
<comment type="caution">
    <text evidence="6">The sequence shown here is derived from an EMBL/GenBank/DDBJ whole genome shotgun (WGS) entry which is preliminary data.</text>
</comment>
<dbReference type="SUPFAM" id="SSF116734">
    <property type="entry name" value="DNA methylase specificity domain"/>
    <property type="match status" value="2"/>
</dbReference>
<dbReference type="InterPro" id="IPR052021">
    <property type="entry name" value="Type-I_RS_S_subunit"/>
</dbReference>
<dbReference type="Gene3D" id="3.90.220.20">
    <property type="entry name" value="DNA methylase specificity domains"/>
    <property type="match status" value="2"/>
</dbReference>
<organism evidence="6 7">
    <name type="scientific">Litorilinea aerophila</name>
    <dbReference type="NCBI Taxonomy" id="1204385"/>
    <lineage>
        <taxon>Bacteria</taxon>
        <taxon>Bacillati</taxon>
        <taxon>Chloroflexota</taxon>
        <taxon>Caldilineae</taxon>
        <taxon>Caldilineales</taxon>
        <taxon>Caldilineaceae</taxon>
        <taxon>Litorilinea</taxon>
    </lineage>
</organism>
<dbReference type="GO" id="GO:0009307">
    <property type="term" value="P:DNA restriction-modification system"/>
    <property type="evidence" value="ECO:0007669"/>
    <property type="project" value="UniProtKB-KW"/>
</dbReference>
<dbReference type="InterPro" id="IPR044946">
    <property type="entry name" value="Restrct_endonuc_typeI_TRD_sf"/>
</dbReference>
<proteinExistence type="inferred from homology"/>